<dbReference type="InterPro" id="IPR045851">
    <property type="entry name" value="AMP-bd_C_sf"/>
</dbReference>
<dbReference type="PROSITE" id="PS00455">
    <property type="entry name" value="AMP_BINDING"/>
    <property type="match status" value="1"/>
</dbReference>
<dbReference type="SUPFAM" id="SSF56801">
    <property type="entry name" value="Acetyl-CoA synthetase-like"/>
    <property type="match status" value="1"/>
</dbReference>
<evidence type="ECO:0000313" key="5">
    <source>
        <dbReference type="Proteomes" id="UP000642673"/>
    </source>
</evidence>
<reference evidence="5" key="1">
    <citation type="journal article" date="2019" name="Int. J. Syst. Evol. Microbiol.">
        <title>The Global Catalogue of Microorganisms (GCM) 10K type strain sequencing project: providing services to taxonomists for standard genome sequencing and annotation.</title>
        <authorList>
            <consortium name="The Broad Institute Genomics Platform"/>
            <consortium name="The Broad Institute Genome Sequencing Center for Infectious Disease"/>
            <person name="Wu L."/>
            <person name="Ma J."/>
        </authorList>
    </citation>
    <scope>NUCLEOTIDE SEQUENCE [LARGE SCALE GENOMIC DNA]</scope>
    <source>
        <strain evidence="5">JCM 4738</strain>
    </source>
</reference>
<dbReference type="InterPro" id="IPR000873">
    <property type="entry name" value="AMP-dep_synth/lig_dom"/>
</dbReference>
<proteinExistence type="predicted"/>
<accession>A0ABQ3EZ63</accession>
<keyword evidence="5" id="KW-1185">Reference proteome</keyword>
<name>A0ABQ3EZ63_9ACTN</name>
<evidence type="ECO:0000259" key="3">
    <source>
        <dbReference type="Pfam" id="PF13193"/>
    </source>
</evidence>
<sequence>MPATKTELLTTDRDSMTSRGDTTVTLSTVRPAEVHGPAERIHEFMLAAARTAPDSPAVWEAGEDGTSRVLTYRQLERRAHDYAVNLDALGLDVGDRVVLESDNSASAVAMLLACSMLGLTFIPVSPDVPTARLLAITATAEPALHLQPVAGRREGVPDSIGTARFGPDAVVVERPPAPRVRHRREPVTTDAAYMIFTSGTTGRPKGVVMSHRGVLSFYRGMLRHGIVTDRDRVATTSPLQFDFALLDIGLALGSGAQLIPVPRELMHWPRRLLRFLTDTGATQVDGVPSVWRPVLRHEAKGLAALADQIRGVLFSGEAFPLPELRQLQALLPRTRVVNCFGPTEAMAFSLTDVPNPLPEGADKLSIGFAYPGAEMLLIDEEGRPVVEPGVVGEIHLRGPSLFTGYWDDPEATRAALVPDPLNPRSGQVVYKSNDLAYRGDSGELYFVGRSDLQVKIRGNRVELGEIERRILEFPGVEAAAAVVRPRPDEDPELYAYVVPARGFTADPLVISAFCKQTLPEYMVPRKVALLPGLPLTPNGKTDRRALAALATENG</sequence>
<gene>
    <name evidence="4" type="ORF">GCM10010347_51800</name>
</gene>
<protein>
    <submittedName>
        <fullName evidence="4">Uncharacterized protein</fullName>
    </submittedName>
</protein>
<dbReference type="InterPro" id="IPR042099">
    <property type="entry name" value="ANL_N_sf"/>
</dbReference>
<feature type="domain" description="AMP-dependent synthetase/ligase" evidence="2">
    <location>
        <begin position="48"/>
        <end position="406"/>
    </location>
</feature>
<comment type="caution">
    <text evidence="4">The sequence shown here is derived from an EMBL/GenBank/DDBJ whole genome shotgun (WGS) entry which is preliminary data.</text>
</comment>
<dbReference type="InterPro" id="IPR025110">
    <property type="entry name" value="AMP-bd_C"/>
</dbReference>
<organism evidence="4 5">
    <name type="scientific">Streptomyces cirratus</name>
    <dbReference type="NCBI Taxonomy" id="68187"/>
    <lineage>
        <taxon>Bacteria</taxon>
        <taxon>Bacillati</taxon>
        <taxon>Actinomycetota</taxon>
        <taxon>Actinomycetes</taxon>
        <taxon>Kitasatosporales</taxon>
        <taxon>Streptomycetaceae</taxon>
        <taxon>Streptomyces</taxon>
    </lineage>
</organism>
<feature type="domain" description="AMP-binding enzyme C-terminal" evidence="3">
    <location>
        <begin position="465"/>
        <end position="540"/>
    </location>
</feature>
<dbReference type="Proteomes" id="UP000642673">
    <property type="component" value="Unassembled WGS sequence"/>
</dbReference>
<evidence type="ECO:0000259" key="2">
    <source>
        <dbReference type="Pfam" id="PF00501"/>
    </source>
</evidence>
<dbReference type="Gene3D" id="3.30.300.30">
    <property type="match status" value="1"/>
</dbReference>
<feature type="region of interest" description="Disordered" evidence="1">
    <location>
        <begin position="1"/>
        <end position="20"/>
    </location>
</feature>
<dbReference type="Pfam" id="PF00501">
    <property type="entry name" value="AMP-binding"/>
    <property type="match status" value="1"/>
</dbReference>
<dbReference type="Pfam" id="PF13193">
    <property type="entry name" value="AMP-binding_C"/>
    <property type="match status" value="1"/>
</dbReference>
<evidence type="ECO:0000313" key="4">
    <source>
        <dbReference type="EMBL" id="GHB74925.1"/>
    </source>
</evidence>
<dbReference type="InterPro" id="IPR020845">
    <property type="entry name" value="AMP-binding_CS"/>
</dbReference>
<dbReference type="PANTHER" id="PTHR45527">
    <property type="entry name" value="NONRIBOSOMAL PEPTIDE SYNTHETASE"/>
    <property type="match status" value="1"/>
</dbReference>
<dbReference type="PANTHER" id="PTHR45527:SF1">
    <property type="entry name" value="FATTY ACID SYNTHASE"/>
    <property type="match status" value="1"/>
</dbReference>
<dbReference type="EMBL" id="BMVP01000012">
    <property type="protein sequence ID" value="GHB74925.1"/>
    <property type="molecule type" value="Genomic_DNA"/>
</dbReference>
<evidence type="ECO:0000256" key="1">
    <source>
        <dbReference type="SAM" id="MobiDB-lite"/>
    </source>
</evidence>
<dbReference type="Gene3D" id="3.40.50.12780">
    <property type="entry name" value="N-terminal domain of ligase-like"/>
    <property type="match status" value="1"/>
</dbReference>